<dbReference type="Proteomes" id="UP000887565">
    <property type="component" value="Unplaced"/>
</dbReference>
<sequence length="258" mass="28964">MPIILPVYLEKVKLSVNGYETVEHYSSLLSRAPKLCKIYVNFVDDFTLMNEDSLLYLFTNLGDRILSLTNVNASFFRQSSSLICEFCINLKELSIVRPQGSTALQSSSTTGLYLLPVFQEPARAYKITHLHLGLENLSQSLLLAIAENCRNLKTLDLAYCRTLDDIILTKMTEHCGKTLKILDISLCNSVTDDGILTVAQKCPNLEEIMLFQTKIGDKAVLALAMRCTKLKFCGVNPEQISNETTQILCEKCIHKILM</sequence>
<evidence type="ECO:0000313" key="1">
    <source>
        <dbReference type="Proteomes" id="UP000887565"/>
    </source>
</evidence>
<accession>A0A915KXR5</accession>
<dbReference type="InterPro" id="IPR001611">
    <property type="entry name" value="Leu-rich_rpt"/>
</dbReference>
<dbReference type="GO" id="GO:0031146">
    <property type="term" value="P:SCF-dependent proteasomal ubiquitin-dependent protein catabolic process"/>
    <property type="evidence" value="ECO:0007669"/>
    <property type="project" value="TreeGrafter"/>
</dbReference>
<dbReference type="WBParaSite" id="nRc.2.0.1.t42296-RA">
    <property type="protein sequence ID" value="nRc.2.0.1.t42296-RA"/>
    <property type="gene ID" value="nRc.2.0.1.g42296"/>
</dbReference>
<dbReference type="GO" id="GO:0019005">
    <property type="term" value="C:SCF ubiquitin ligase complex"/>
    <property type="evidence" value="ECO:0007669"/>
    <property type="project" value="TreeGrafter"/>
</dbReference>
<dbReference type="SMART" id="SM00367">
    <property type="entry name" value="LRR_CC"/>
    <property type="match status" value="3"/>
</dbReference>
<proteinExistence type="predicted"/>
<dbReference type="InterPro" id="IPR006553">
    <property type="entry name" value="Leu-rich_rpt_Cys-con_subtyp"/>
</dbReference>
<dbReference type="Gene3D" id="3.80.10.10">
    <property type="entry name" value="Ribonuclease Inhibitor"/>
    <property type="match status" value="1"/>
</dbReference>
<dbReference type="PANTHER" id="PTHR13318">
    <property type="entry name" value="PARTNER OF PAIRED, ISOFORM B-RELATED"/>
    <property type="match status" value="1"/>
</dbReference>
<evidence type="ECO:0000313" key="2">
    <source>
        <dbReference type="WBParaSite" id="nRc.2.0.1.t42296-RA"/>
    </source>
</evidence>
<dbReference type="Pfam" id="PF13516">
    <property type="entry name" value="LRR_6"/>
    <property type="match status" value="2"/>
</dbReference>
<name>A0A915KXR5_ROMCU</name>
<dbReference type="AlphaFoldDB" id="A0A915KXR5"/>
<reference evidence="2" key="1">
    <citation type="submission" date="2022-11" db="UniProtKB">
        <authorList>
            <consortium name="WormBaseParasite"/>
        </authorList>
    </citation>
    <scope>IDENTIFICATION</scope>
</reference>
<protein>
    <submittedName>
        <fullName evidence="2">Uncharacterized protein</fullName>
    </submittedName>
</protein>
<dbReference type="SUPFAM" id="SSF52047">
    <property type="entry name" value="RNI-like"/>
    <property type="match status" value="1"/>
</dbReference>
<keyword evidence="1" id="KW-1185">Reference proteome</keyword>
<dbReference type="InterPro" id="IPR032675">
    <property type="entry name" value="LRR_dom_sf"/>
</dbReference>
<organism evidence="1 2">
    <name type="scientific">Romanomermis culicivorax</name>
    <name type="common">Nematode worm</name>
    <dbReference type="NCBI Taxonomy" id="13658"/>
    <lineage>
        <taxon>Eukaryota</taxon>
        <taxon>Metazoa</taxon>
        <taxon>Ecdysozoa</taxon>
        <taxon>Nematoda</taxon>
        <taxon>Enoplea</taxon>
        <taxon>Dorylaimia</taxon>
        <taxon>Mermithida</taxon>
        <taxon>Mermithoidea</taxon>
        <taxon>Mermithidae</taxon>
        <taxon>Romanomermis</taxon>
    </lineage>
</organism>